<evidence type="ECO:0000313" key="3">
    <source>
        <dbReference type="Proteomes" id="UP001285352"/>
    </source>
</evidence>
<accession>A0ABU4VA76</accession>
<name>A0ABU4VA76_9PSEU</name>
<dbReference type="EMBL" id="JAXAVU010000016">
    <property type="protein sequence ID" value="MDX8148703.1"/>
    <property type="molecule type" value="Genomic_DNA"/>
</dbReference>
<gene>
    <name evidence="2" type="ORF">SK854_41760</name>
</gene>
<dbReference type="Proteomes" id="UP001285352">
    <property type="component" value="Unassembled WGS sequence"/>
</dbReference>
<proteinExistence type="predicted"/>
<feature type="region of interest" description="Disordered" evidence="1">
    <location>
        <begin position="1"/>
        <end position="22"/>
    </location>
</feature>
<evidence type="ECO:0000313" key="2">
    <source>
        <dbReference type="EMBL" id="MDX8148703.1"/>
    </source>
</evidence>
<comment type="caution">
    <text evidence="2">The sequence shown here is derived from an EMBL/GenBank/DDBJ whole genome shotgun (WGS) entry which is preliminary data.</text>
</comment>
<keyword evidence="3" id="KW-1185">Reference proteome</keyword>
<dbReference type="RefSeq" id="WP_319980678.1">
    <property type="nucleotide sequence ID" value="NZ_JAXAVU010000016.1"/>
</dbReference>
<protein>
    <submittedName>
        <fullName evidence="2">Uncharacterized protein</fullName>
    </submittedName>
</protein>
<reference evidence="2 3" key="1">
    <citation type="submission" date="2023-11" db="EMBL/GenBank/DDBJ databases">
        <title>Lentzea sokolovensis, sp. nov., Lentzea kristufkii, sp. nov., and Lentzea miocenensis, sp. nov., rare actinobacteria from Sokolov Coal Basin, Miocene lacustrine sediment, Czech Republic.</title>
        <authorList>
            <person name="Lara A."/>
            <person name="Kotroba L."/>
            <person name="Nouioui I."/>
            <person name="Neumann-Schaal M."/>
            <person name="Mast Y."/>
            <person name="Chronakova A."/>
        </authorList>
    </citation>
    <scope>NUCLEOTIDE SEQUENCE [LARGE SCALE GENOMIC DNA]</scope>
    <source>
        <strain evidence="2 3">BCCO 10_0061</strain>
    </source>
</reference>
<evidence type="ECO:0000256" key="1">
    <source>
        <dbReference type="SAM" id="MobiDB-lite"/>
    </source>
</evidence>
<organism evidence="2 3">
    <name type="scientific">Lentzea sokolovensis</name>
    <dbReference type="NCBI Taxonomy" id="3095429"/>
    <lineage>
        <taxon>Bacteria</taxon>
        <taxon>Bacillati</taxon>
        <taxon>Actinomycetota</taxon>
        <taxon>Actinomycetes</taxon>
        <taxon>Pseudonocardiales</taxon>
        <taxon>Pseudonocardiaceae</taxon>
        <taxon>Lentzea</taxon>
    </lineage>
</organism>
<sequence length="56" mass="6209">MSDVGDGRTLSFGAQQPTDPRYRRAVEAFDEINSASDCTPSDCWDADDHDCRRVDG</sequence>